<organism evidence="2 3">
    <name type="scientific">Periplaneta americana</name>
    <name type="common">American cockroach</name>
    <name type="synonym">Blatta americana</name>
    <dbReference type="NCBI Taxonomy" id="6978"/>
    <lineage>
        <taxon>Eukaryota</taxon>
        <taxon>Metazoa</taxon>
        <taxon>Ecdysozoa</taxon>
        <taxon>Arthropoda</taxon>
        <taxon>Hexapoda</taxon>
        <taxon>Insecta</taxon>
        <taxon>Pterygota</taxon>
        <taxon>Neoptera</taxon>
        <taxon>Polyneoptera</taxon>
        <taxon>Dictyoptera</taxon>
        <taxon>Blattodea</taxon>
        <taxon>Blattoidea</taxon>
        <taxon>Blattidae</taxon>
        <taxon>Blattinae</taxon>
        <taxon>Periplaneta</taxon>
    </lineage>
</organism>
<proteinExistence type="predicted"/>
<feature type="region of interest" description="Disordered" evidence="1">
    <location>
        <begin position="1"/>
        <end position="47"/>
    </location>
</feature>
<gene>
    <name evidence="2" type="ORF">ANN_13006</name>
</gene>
<protein>
    <submittedName>
        <fullName evidence="2">Uncharacterized protein</fullName>
    </submittedName>
</protein>
<sequence>MSPVESPWCIALPPTTNDHLTTGSKFGDGPQPALPRSKPEMWERNGDDDERGEVVCYIIILGATAREGPRSTSRLLASRPHSEVEMDDHPTRMEFLIQFPQRTYRGYPDRMIRGVRLKTGIGPTLTRLRWKSDMGNHTVLTDPLLNSYDIFLRYIQMEDESNWPPYPITSWPSWLRSGAFLLSLVKFIPVFEQLTKQQVDSTVKKKVFMFSKFKEVGLHDAGGTVHYWHLQKWAKEDGMRVELINFKECNAFIESFKRHFKITLRKITKFVAKRAVVEDVTIINRARVFVQKIQQYIDINDIEEGSAFNTNQSRFEYELTAIAHQ</sequence>
<keyword evidence="3" id="KW-1185">Reference proteome</keyword>
<dbReference type="Proteomes" id="UP001148838">
    <property type="component" value="Unassembled WGS sequence"/>
</dbReference>
<evidence type="ECO:0000256" key="1">
    <source>
        <dbReference type="SAM" id="MobiDB-lite"/>
    </source>
</evidence>
<reference evidence="2 3" key="1">
    <citation type="journal article" date="2022" name="Allergy">
        <title>Genome assembly and annotation of Periplaneta americana reveal a comprehensive cockroach allergen profile.</title>
        <authorList>
            <person name="Wang L."/>
            <person name="Xiong Q."/>
            <person name="Saelim N."/>
            <person name="Wang L."/>
            <person name="Nong W."/>
            <person name="Wan A.T."/>
            <person name="Shi M."/>
            <person name="Liu X."/>
            <person name="Cao Q."/>
            <person name="Hui J.H.L."/>
            <person name="Sookrung N."/>
            <person name="Leung T.F."/>
            <person name="Tungtrongchitr A."/>
            <person name="Tsui S.K.W."/>
        </authorList>
    </citation>
    <scope>NUCLEOTIDE SEQUENCE [LARGE SCALE GENOMIC DNA]</scope>
    <source>
        <strain evidence="2">PWHHKU_190912</strain>
    </source>
</reference>
<accession>A0ABQ8TK68</accession>
<evidence type="ECO:0000313" key="3">
    <source>
        <dbReference type="Proteomes" id="UP001148838"/>
    </source>
</evidence>
<evidence type="ECO:0000313" key="2">
    <source>
        <dbReference type="EMBL" id="KAJ4446311.1"/>
    </source>
</evidence>
<feature type="compositionally biased region" description="Polar residues" evidence="1">
    <location>
        <begin position="14"/>
        <end position="24"/>
    </location>
</feature>
<comment type="caution">
    <text evidence="2">The sequence shown here is derived from an EMBL/GenBank/DDBJ whole genome shotgun (WGS) entry which is preliminary data.</text>
</comment>
<dbReference type="EMBL" id="JAJSOF020000009">
    <property type="protein sequence ID" value="KAJ4446311.1"/>
    <property type="molecule type" value="Genomic_DNA"/>
</dbReference>
<name>A0ABQ8TK68_PERAM</name>